<keyword evidence="3" id="KW-0963">Cytoplasm</keyword>
<dbReference type="Proteomes" id="UP001186041">
    <property type="component" value="Unassembled WGS sequence"/>
</dbReference>
<keyword evidence="4" id="KW-0143">Chaperone</keyword>
<dbReference type="RefSeq" id="WP_214399073.1">
    <property type="nucleotide sequence ID" value="NZ_JAWLVK010000018.1"/>
</dbReference>
<gene>
    <name evidence="5" type="ORF">R4485_19710</name>
</gene>
<evidence type="ECO:0000256" key="3">
    <source>
        <dbReference type="ARBA" id="ARBA00022490"/>
    </source>
</evidence>
<dbReference type="GO" id="GO:0005737">
    <property type="term" value="C:cytoplasm"/>
    <property type="evidence" value="ECO:0007669"/>
    <property type="project" value="UniProtKB-SubCell"/>
</dbReference>
<dbReference type="InterPro" id="IPR025734">
    <property type="entry name" value="EspG"/>
</dbReference>
<proteinExistence type="inferred from homology"/>
<comment type="subcellular location">
    <subcellularLocation>
        <location evidence="1">Cytoplasm</location>
    </subcellularLocation>
</comment>
<reference evidence="5" key="1">
    <citation type="submission" date="2023-10" db="EMBL/GenBank/DDBJ databases">
        <title>Mycolicibacterium fortuitum clinical isolates causing pulmonary infections in humans.</title>
        <authorList>
            <person name="Mejia-Ponce P.M."/>
            <person name="Zenteno-Cuevas R."/>
            <person name="Licona-Cassani C."/>
        </authorList>
    </citation>
    <scope>NUCLEOTIDE SEQUENCE</scope>
    <source>
        <strain evidence="5">M8</strain>
    </source>
</reference>
<dbReference type="AlphaFoldDB" id="A0AAE4VD73"/>
<evidence type="ECO:0000313" key="5">
    <source>
        <dbReference type="EMBL" id="MDV7292403.1"/>
    </source>
</evidence>
<accession>A0AAE4VD73</accession>
<comment type="caution">
    <text evidence="5">The sequence shown here is derived from an EMBL/GenBank/DDBJ whole genome shotgun (WGS) entry which is preliminary data.</text>
</comment>
<evidence type="ECO:0000256" key="1">
    <source>
        <dbReference type="ARBA" id="ARBA00004496"/>
    </source>
</evidence>
<evidence type="ECO:0000256" key="4">
    <source>
        <dbReference type="ARBA" id="ARBA00023186"/>
    </source>
</evidence>
<protein>
    <submittedName>
        <fullName evidence="5">ESX secretion-associated protein EspG</fullName>
    </submittedName>
</protein>
<name>A0AAE4VD73_MYCFO</name>
<comment type="similarity">
    <text evidence="2">Belongs to the EspG family.</text>
</comment>
<evidence type="ECO:0000313" key="6">
    <source>
        <dbReference type="Proteomes" id="UP001186041"/>
    </source>
</evidence>
<sequence>MDLTIDELLVISARLDGAAHHFPLVLGVQPDNIFIDELREVVWADVAEKLTAKNILEPSSGAVISDVAQMIEILTRPDRTLECRWWRHQHGNLVRFAIARRGTDHVIMGRMDDKIVIQRIAPIGLAAMVESVIGELPPADMGAVTGPAASLAQATVIDDLTRYGCDARSASTLLTATKKKTEWVHMIAAETLSGGHVHRVEKVGAGILDSSVGRVVSLPKTVGRELHTTFLPGSRENLARTLRELTGFLPSGTWDQN</sequence>
<dbReference type="Pfam" id="PF14011">
    <property type="entry name" value="ESX-1_EspG"/>
    <property type="match status" value="1"/>
</dbReference>
<organism evidence="5 6">
    <name type="scientific">Mycolicibacterium fortuitum</name>
    <name type="common">Mycobacterium fortuitum</name>
    <dbReference type="NCBI Taxonomy" id="1766"/>
    <lineage>
        <taxon>Bacteria</taxon>
        <taxon>Bacillati</taxon>
        <taxon>Actinomycetota</taxon>
        <taxon>Actinomycetes</taxon>
        <taxon>Mycobacteriales</taxon>
        <taxon>Mycobacteriaceae</taxon>
        <taxon>Mycolicibacterium</taxon>
    </lineage>
</organism>
<evidence type="ECO:0000256" key="2">
    <source>
        <dbReference type="ARBA" id="ARBA00006411"/>
    </source>
</evidence>
<dbReference type="EMBL" id="JAWLVV010000017">
    <property type="protein sequence ID" value="MDV7292403.1"/>
    <property type="molecule type" value="Genomic_DNA"/>
</dbReference>